<name>A0AAV8XE36_9CUCU</name>
<dbReference type="AlphaFoldDB" id="A0AAV8XE36"/>
<dbReference type="PANTHER" id="PTHR47326:SF1">
    <property type="entry name" value="HTH PSQ-TYPE DOMAIN-CONTAINING PROTEIN"/>
    <property type="match status" value="1"/>
</dbReference>
<protein>
    <recommendedName>
        <fullName evidence="3">Transposase</fullName>
    </recommendedName>
</protein>
<dbReference type="InterPro" id="IPR036397">
    <property type="entry name" value="RNaseH_sf"/>
</dbReference>
<proteinExistence type="predicted"/>
<evidence type="ECO:0008006" key="3">
    <source>
        <dbReference type="Google" id="ProtNLM"/>
    </source>
</evidence>
<keyword evidence="2" id="KW-1185">Reference proteome</keyword>
<gene>
    <name evidence="1" type="ORF">NQ318_016110</name>
</gene>
<comment type="caution">
    <text evidence="1">The sequence shown here is derived from an EMBL/GenBank/DDBJ whole genome shotgun (WGS) entry which is preliminary data.</text>
</comment>
<reference evidence="1" key="1">
    <citation type="journal article" date="2023" name="Insect Mol. Biol.">
        <title>Genome sequencing provides insights into the evolution of gene families encoding plant cell wall-degrading enzymes in longhorned beetles.</title>
        <authorList>
            <person name="Shin N.R."/>
            <person name="Okamura Y."/>
            <person name="Kirsch R."/>
            <person name="Pauchet Y."/>
        </authorList>
    </citation>
    <scope>NUCLEOTIDE SEQUENCE</scope>
    <source>
        <strain evidence="1">AMC_N1</strain>
    </source>
</reference>
<accession>A0AAV8XE36</accession>
<dbReference type="GO" id="GO:0003676">
    <property type="term" value="F:nucleic acid binding"/>
    <property type="evidence" value="ECO:0007669"/>
    <property type="project" value="InterPro"/>
</dbReference>
<dbReference type="Gene3D" id="3.30.420.10">
    <property type="entry name" value="Ribonuclease H-like superfamily/Ribonuclease H"/>
    <property type="match status" value="1"/>
</dbReference>
<organism evidence="1 2">
    <name type="scientific">Aromia moschata</name>
    <dbReference type="NCBI Taxonomy" id="1265417"/>
    <lineage>
        <taxon>Eukaryota</taxon>
        <taxon>Metazoa</taxon>
        <taxon>Ecdysozoa</taxon>
        <taxon>Arthropoda</taxon>
        <taxon>Hexapoda</taxon>
        <taxon>Insecta</taxon>
        <taxon>Pterygota</taxon>
        <taxon>Neoptera</taxon>
        <taxon>Endopterygota</taxon>
        <taxon>Coleoptera</taxon>
        <taxon>Polyphaga</taxon>
        <taxon>Cucujiformia</taxon>
        <taxon>Chrysomeloidea</taxon>
        <taxon>Cerambycidae</taxon>
        <taxon>Cerambycinae</taxon>
        <taxon>Callichromatini</taxon>
        <taxon>Aromia</taxon>
    </lineage>
</organism>
<dbReference type="PANTHER" id="PTHR47326">
    <property type="entry name" value="TRANSPOSABLE ELEMENT TC3 TRANSPOSASE-LIKE PROTEIN"/>
    <property type="match status" value="1"/>
</dbReference>
<dbReference type="Proteomes" id="UP001162162">
    <property type="component" value="Unassembled WGS sequence"/>
</dbReference>
<sequence>MKRQTLYSFGLKPAGITMKPKGFFNERFPDRPISRKYIRQLVSEFSTTASVGDKPRNGHPTIGEDTQVQIVAEMVVTHQQTTESVARTYDVSATTVKRVLHKQKFHPYKMQYLQCLTEDDPDRRIEFCELMTNRIDNNPSYLAHVCFSDESTFYLDEEVNRQNMRYWSDVNPHVFREGYSQYPEKLNVWGLALWVTISWDHYLLKALSTANST</sequence>
<evidence type="ECO:0000313" key="2">
    <source>
        <dbReference type="Proteomes" id="UP001162162"/>
    </source>
</evidence>
<evidence type="ECO:0000313" key="1">
    <source>
        <dbReference type="EMBL" id="KAJ8936739.1"/>
    </source>
</evidence>
<dbReference type="EMBL" id="JAPWTK010000717">
    <property type="protein sequence ID" value="KAJ8936739.1"/>
    <property type="molecule type" value="Genomic_DNA"/>
</dbReference>